<dbReference type="Pfam" id="PF00583">
    <property type="entry name" value="Acetyltransf_1"/>
    <property type="match status" value="1"/>
</dbReference>
<gene>
    <name evidence="4" type="ORF">FBZ90_103101</name>
</gene>
<dbReference type="PANTHER" id="PTHR43877">
    <property type="entry name" value="AMINOALKYLPHOSPHONATE N-ACETYLTRANSFERASE-RELATED-RELATED"/>
    <property type="match status" value="1"/>
</dbReference>
<name>A0A560HCV1_9PROT</name>
<keyword evidence="2" id="KW-0012">Acyltransferase</keyword>
<dbReference type="PROSITE" id="PS51186">
    <property type="entry name" value="GNAT"/>
    <property type="match status" value="1"/>
</dbReference>
<evidence type="ECO:0000256" key="1">
    <source>
        <dbReference type="ARBA" id="ARBA00022679"/>
    </source>
</evidence>
<dbReference type="Gene3D" id="3.40.630.30">
    <property type="match status" value="1"/>
</dbReference>
<protein>
    <submittedName>
        <fullName evidence="4">Acetyltransferase (GNAT) family protein</fullName>
    </submittedName>
</protein>
<dbReference type="InterPro" id="IPR050832">
    <property type="entry name" value="Bact_Acetyltransf"/>
</dbReference>
<evidence type="ECO:0000256" key="2">
    <source>
        <dbReference type="ARBA" id="ARBA00023315"/>
    </source>
</evidence>
<comment type="caution">
    <text evidence="4">The sequence shown here is derived from an EMBL/GenBank/DDBJ whole genome shotgun (WGS) entry which is preliminary data.</text>
</comment>
<dbReference type="SUPFAM" id="SSF55729">
    <property type="entry name" value="Acyl-CoA N-acyltransferases (Nat)"/>
    <property type="match status" value="1"/>
</dbReference>
<keyword evidence="5" id="KW-1185">Reference proteome</keyword>
<dbReference type="EMBL" id="VITR01000003">
    <property type="protein sequence ID" value="TWB44195.1"/>
    <property type="molecule type" value="Genomic_DNA"/>
</dbReference>
<dbReference type="CDD" id="cd04301">
    <property type="entry name" value="NAT_SF"/>
    <property type="match status" value="1"/>
</dbReference>
<dbReference type="InterPro" id="IPR000182">
    <property type="entry name" value="GNAT_dom"/>
</dbReference>
<evidence type="ECO:0000313" key="4">
    <source>
        <dbReference type="EMBL" id="TWB44195.1"/>
    </source>
</evidence>
<dbReference type="InterPro" id="IPR016181">
    <property type="entry name" value="Acyl_CoA_acyltransferase"/>
</dbReference>
<sequence>MVPFPMFWRPMAVADLPSVFTLACAIHVDFFEAFEVMADKLAAYPAGGLTLARSEGGIGGYVLSHPYARDRVPKLNQMLGGLPAEADIYYIHDVAIDAAARGQGHADAAVEILTEHARSAGFTEMRLLSVNNSTAFWSRKGFAAIQETSVDVSSYGEDAVYMGKLL</sequence>
<dbReference type="AlphaFoldDB" id="A0A560HCV1"/>
<organism evidence="4 5">
    <name type="scientific">Nitrospirillum amazonense</name>
    <dbReference type="NCBI Taxonomy" id="28077"/>
    <lineage>
        <taxon>Bacteria</taxon>
        <taxon>Pseudomonadati</taxon>
        <taxon>Pseudomonadota</taxon>
        <taxon>Alphaproteobacteria</taxon>
        <taxon>Rhodospirillales</taxon>
        <taxon>Azospirillaceae</taxon>
        <taxon>Nitrospirillum</taxon>
    </lineage>
</organism>
<reference evidence="4 5" key="1">
    <citation type="submission" date="2019-06" db="EMBL/GenBank/DDBJ databases">
        <title>Genomic Encyclopedia of Type Strains, Phase IV (KMG-V): Genome sequencing to study the core and pangenomes of soil and plant-associated prokaryotes.</title>
        <authorList>
            <person name="Whitman W."/>
        </authorList>
    </citation>
    <scope>NUCLEOTIDE SEQUENCE [LARGE SCALE GENOMIC DNA]</scope>
    <source>
        <strain evidence="4 5">BR 11622</strain>
    </source>
</reference>
<dbReference type="GO" id="GO:0016747">
    <property type="term" value="F:acyltransferase activity, transferring groups other than amino-acyl groups"/>
    <property type="evidence" value="ECO:0007669"/>
    <property type="project" value="InterPro"/>
</dbReference>
<evidence type="ECO:0000313" key="5">
    <source>
        <dbReference type="Proteomes" id="UP000315751"/>
    </source>
</evidence>
<dbReference type="Proteomes" id="UP000315751">
    <property type="component" value="Unassembled WGS sequence"/>
</dbReference>
<evidence type="ECO:0000259" key="3">
    <source>
        <dbReference type="PROSITE" id="PS51186"/>
    </source>
</evidence>
<feature type="domain" description="N-acetyltransferase" evidence="3">
    <location>
        <begin position="6"/>
        <end position="166"/>
    </location>
</feature>
<accession>A0A560HCV1</accession>
<proteinExistence type="predicted"/>
<keyword evidence="1 4" id="KW-0808">Transferase</keyword>